<keyword evidence="2" id="KW-0732">Signal</keyword>
<feature type="signal peptide" evidence="2">
    <location>
        <begin position="1"/>
        <end position="22"/>
    </location>
</feature>
<evidence type="ECO:0000256" key="2">
    <source>
        <dbReference type="SAM" id="SignalP"/>
    </source>
</evidence>
<feature type="transmembrane region" description="Helical" evidence="1">
    <location>
        <begin position="73"/>
        <end position="93"/>
    </location>
</feature>
<sequence length="103" mass="11580">MDKILKLLLLAFVLTFSIAELSADQVDDSIECSMLTSNTGTFKGAQKNSTACDERTNQKIDTREEKLERSRVILHRLILILLVGAVPPLLYVSMRVLKSRRGM</sequence>
<evidence type="ECO:0000256" key="1">
    <source>
        <dbReference type="SAM" id="Phobius"/>
    </source>
</evidence>
<keyword evidence="1" id="KW-0472">Membrane</keyword>
<dbReference type="EMBL" id="PVUH01000030">
    <property type="protein sequence ID" value="PRW84442.1"/>
    <property type="molecule type" value="Genomic_DNA"/>
</dbReference>
<dbReference type="RefSeq" id="WP_106118606.1">
    <property type="nucleotide sequence ID" value="NZ_PVUH01000030.1"/>
</dbReference>
<accession>A0A2T0HMY9</accession>
<feature type="chain" id="PRO_5015435747" description="Transmembrane protein" evidence="2">
    <location>
        <begin position="23"/>
        <end position="103"/>
    </location>
</feature>
<keyword evidence="1" id="KW-0812">Transmembrane</keyword>
<evidence type="ECO:0008006" key="5">
    <source>
        <dbReference type="Google" id="ProtNLM"/>
    </source>
</evidence>
<reference evidence="3 4" key="1">
    <citation type="submission" date="2018-03" db="EMBL/GenBank/DDBJ databases">
        <title>Blue discolouration in mozzarella cheese caused by Pseudomonas fluorescens.</title>
        <authorList>
            <person name="Chiesa F."/>
            <person name="Dalmasso A."/>
            <person name="Lomonaco S."/>
        </authorList>
    </citation>
    <scope>NUCLEOTIDE SEQUENCE [LARGE SCALE GENOMIC DNA]</scope>
    <source>
        <strain evidence="3 4">11293</strain>
    </source>
</reference>
<comment type="caution">
    <text evidence="3">The sequence shown here is derived from an EMBL/GenBank/DDBJ whole genome shotgun (WGS) entry which is preliminary data.</text>
</comment>
<protein>
    <recommendedName>
        <fullName evidence="5">Transmembrane protein</fullName>
    </recommendedName>
</protein>
<dbReference type="AlphaFoldDB" id="A0A2T0HMY9"/>
<evidence type="ECO:0000313" key="3">
    <source>
        <dbReference type="EMBL" id="PRW84442.1"/>
    </source>
</evidence>
<dbReference type="Proteomes" id="UP000239731">
    <property type="component" value="Unassembled WGS sequence"/>
</dbReference>
<keyword evidence="1" id="KW-1133">Transmembrane helix</keyword>
<evidence type="ECO:0000313" key="4">
    <source>
        <dbReference type="Proteomes" id="UP000239731"/>
    </source>
</evidence>
<name>A0A2T0HMY9_PSEFL</name>
<proteinExistence type="predicted"/>
<gene>
    <name evidence="3" type="ORF">C7A10_28825</name>
</gene>
<organism evidence="3 4">
    <name type="scientific">Pseudomonas fluorescens</name>
    <dbReference type="NCBI Taxonomy" id="294"/>
    <lineage>
        <taxon>Bacteria</taxon>
        <taxon>Pseudomonadati</taxon>
        <taxon>Pseudomonadota</taxon>
        <taxon>Gammaproteobacteria</taxon>
        <taxon>Pseudomonadales</taxon>
        <taxon>Pseudomonadaceae</taxon>
        <taxon>Pseudomonas</taxon>
    </lineage>
</organism>